<organism evidence="2 3">
    <name type="scientific">Phytophthora rubi</name>
    <dbReference type="NCBI Taxonomy" id="129364"/>
    <lineage>
        <taxon>Eukaryota</taxon>
        <taxon>Sar</taxon>
        <taxon>Stramenopiles</taxon>
        <taxon>Oomycota</taxon>
        <taxon>Peronosporomycetes</taxon>
        <taxon>Peronosporales</taxon>
        <taxon>Peronosporaceae</taxon>
        <taxon>Phytophthora</taxon>
    </lineage>
</organism>
<keyword evidence="3" id="KW-1185">Reference proteome</keyword>
<evidence type="ECO:0000256" key="1">
    <source>
        <dbReference type="SAM" id="SignalP"/>
    </source>
</evidence>
<evidence type="ECO:0008006" key="4">
    <source>
        <dbReference type="Google" id="ProtNLM"/>
    </source>
</evidence>
<feature type="chain" id="PRO_5025370925" description="Pectate lyase" evidence="1">
    <location>
        <begin position="20"/>
        <end position="61"/>
    </location>
</feature>
<gene>
    <name evidence="2" type="ORF">PR003_g29894</name>
</gene>
<accession>A0A6A4BE52</accession>
<sequence length="61" mass="6456">MTGVLVISSVFFCVGGGGGTVVQPRSTVIQGRSTVNHTEGSLHNPYWLIVGNNSTHHSPKH</sequence>
<reference evidence="2 3" key="1">
    <citation type="submission" date="2018-08" db="EMBL/GenBank/DDBJ databases">
        <title>Genomic investigation of the strawberry pathogen Phytophthora fragariae indicates pathogenicity is determined by transcriptional variation in three key races.</title>
        <authorList>
            <person name="Adams T.M."/>
            <person name="Armitage A.D."/>
            <person name="Sobczyk M.K."/>
            <person name="Bates H.J."/>
            <person name="Dunwell J.M."/>
            <person name="Nellist C.F."/>
            <person name="Harrison R.J."/>
        </authorList>
    </citation>
    <scope>NUCLEOTIDE SEQUENCE [LARGE SCALE GENOMIC DNA]</scope>
    <source>
        <strain evidence="2 3">SCRP333</strain>
    </source>
</reference>
<dbReference type="EMBL" id="QXFT01005256">
    <property type="protein sequence ID" value="KAE9273489.1"/>
    <property type="molecule type" value="Genomic_DNA"/>
</dbReference>
<dbReference type="Proteomes" id="UP000434957">
    <property type="component" value="Unassembled WGS sequence"/>
</dbReference>
<feature type="signal peptide" evidence="1">
    <location>
        <begin position="1"/>
        <end position="19"/>
    </location>
</feature>
<name>A0A6A4BE52_9STRA</name>
<evidence type="ECO:0000313" key="3">
    <source>
        <dbReference type="Proteomes" id="UP000434957"/>
    </source>
</evidence>
<evidence type="ECO:0000313" key="2">
    <source>
        <dbReference type="EMBL" id="KAE9273489.1"/>
    </source>
</evidence>
<comment type="caution">
    <text evidence="2">The sequence shown here is derived from an EMBL/GenBank/DDBJ whole genome shotgun (WGS) entry which is preliminary data.</text>
</comment>
<dbReference type="AlphaFoldDB" id="A0A6A4BE52"/>
<keyword evidence="1" id="KW-0732">Signal</keyword>
<protein>
    <recommendedName>
        <fullName evidence="4">Pectate lyase</fullName>
    </recommendedName>
</protein>
<proteinExistence type="predicted"/>